<dbReference type="PANTHER" id="PTHR13932:SF5">
    <property type="entry name" value="RADICAL S-ADENOSYL METHIONINE DOMAIN-CONTAINING PROTEIN 1, MITOCHONDRIAL"/>
    <property type="match status" value="1"/>
</dbReference>
<comment type="caution">
    <text evidence="2">The sequence shown here is derived from an EMBL/GenBank/DDBJ whole genome shotgun (WGS) entry which is preliminary data.</text>
</comment>
<dbReference type="RefSeq" id="WP_138150787.1">
    <property type="nucleotide sequence ID" value="NZ_VANU01000001.1"/>
</dbReference>
<dbReference type="Proteomes" id="UP000308901">
    <property type="component" value="Unassembled WGS sequence"/>
</dbReference>
<dbReference type="GO" id="GO:0003824">
    <property type="term" value="F:catalytic activity"/>
    <property type="evidence" value="ECO:0007669"/>
    <property type="project" value="InterPro"/>
</dbReference>
<dbReference type="Pfam" id="PF04055">
    <property type="entry name" value="Radical_SAM"/>
    <property type="match status" value="1"/>
</dbReference>
<dbReference type="SFLD" id="SFLDS00029">
    <property type="entry name" value="Radical_SAM"/>
    <property type="match status" value="1"/>
</dbReference>
<dbReference type="InterPro" id="IPR034505">
    <property type="entry name" value="Coproporphyrinogen-III_oxidase"/>
</dbReference>
<dbReference type="InterPro" id="IPR023404">
    <property type="entry name" value="rSAM_horseshoe"/>
</dbReference>
<dbReference type="GO" id="GO:0005737">
    <property type="term" value="C:cytoplasm"/>
    <property type="evidence" value="ECO:0007669"/>
    <property type="project" value="TreeGrafter"/>
</dbReference>
<keyword evidence="3" id="KW-1185">Reference proteome</keyword>
<dbReference type="EMBL" id="VANU01000001">
    <property type="protein sequence ID" value="TLP40497.1"/>
    <property type="molecule type" value="Genomic_DNA"/>
</dbReference>
<evidence type="ECO:0000313" key="3">
    <source>
        <dbReference type="Proteomes" id="UP000308901"/>
    </source>
</evidence>
<dbReference type="SFLD" id="SFLDG01065">
    <property type="entry name" value="anaerobic_coproporphyrinogen-I"/>
    <property type="match status" value="1"/>
</dbReference>
<dbReference type="AlphaFoldDB" id="A0A5R8Y316"/>
<dbReference type="InterPro" id="IPR007197">
    <property type="entry name" value="rSAM"/>
</dbReference>
<dbReference type="OrthoDB" id="9808022at2"/>
<dbReference type="Gene3D" id="3.80.30.20">
    <property type="entry name" value="tm_1862 like domain"/>
    <property type="match status" value="1"/>
</dbReference>
<name>A0A5R8Y316_9BACT</name>
<dbReference type="CDD" id="cd01335">
    <property type="entry name" value="Radical_SAM"/>
    <property type="match status" value="1"/>
</dbReference>
<feature type="domain" description="Radical SAM core" evidence="1">
    <location>
        <begin position="41"/>
        <end position="262"/>
    </location>
</feature>
<dbReference type="PROSITE" id="PS51918">
    <property type="entry name" value="RADICAL_SAM"/>
    <property type="match status" value="1"/>
</dbReference>
<evidence type="ECO:0000313" key="2">
    <source>
        <dbReference type="EMBL" id="TLP40497.1"/>
    </source>
</evidence>
<evidence type="ECO:0000259" key="1">
    <source>
        <dbReference type="PROSITE" id="PS51918"/>
    </source>
</evidence>
<protein>
    <submittedName>
        <fullName evidence="2">Coproporphyrinogen III oxidase family protein</fullName>
    </submittedName>
</protein>
<dbReference type="NCBIfam" id="NF006385">
    <property type="entry name" value="PRK08629.1"/>
    <property type="match status" value="1"/>
</dbReference>
<accession>A0A5R8Y316</accession>
<dbReference type="SMART" id="SM00729">
    <property type="entry name" value="Elp3"/>
    <property type="match status" value="1"/>
</dbReference>
<organism evidence="2 3">
    <name type="scientific">Arcobacter arenosus</name>
    <dbReference type="NCBI Taxonomy" id="2576037"/>
    <lineage>
        <taxon>Bacteria</taxon>
        <taxon>Pseudomonadati</taxon>
        <taxon>Campylobacterota</taxon>
        <taxon>Epsilonproteobacteria</taxon>
        <taxon>Campylobacterales</taxon>
        <taxon>Arcobacteraceae</taxon>
        <taxon>Arcobacter</taxon>
    </lineage>
</organism>
<dbReference type="PANTHER" id="PTHR13932">
    <property type="entry name" value="COPROPORPHYRINIGEN III OXIDASE"/>
    <property type="match status" value="1"/>
</dbReference>
<sequence length="423" mass="49297">MINNMKNILFNNIVNNIVDKTFESSVKIIKTQKNDSKFNHINNDISYLLYLHIPFCDNLCPFCTFHKYSHNMKTSTKYFENLREEIKILKSHNVKIDSIYIGGGSPLINDVELLKTLKLLKKCFDVDDVSCETDPNHIEVETVKKLKGYVRRLSIGVQSFNDTLLKQLGRFDKFGDVKSLIKKIKAVQGILPMTNIDLIFNLPNQTEKMLRDDIKIAKSLGIEQVVAYPLMSSTLNSKFTNRFEPNNNKEHFYNIINEELKDYHANNMWSFSRDKVNMNDEYISTHNEYIGLGSGAFSYLEGKLFINAFDLEKYEELLKTKKDTILAKSEFSKKNVIQYYILCTLFSGTFDIKAYNKKFKISLEKVLGKELFILKNFGIIYIEDDVINLTKKGRYILTVMMSNFYSQMDKVRALFRNKSYLFN</sequence>
<dbReference type="GO" id="GO:0006779">
    <property type="term" value="P:porphyrin-containing compound biosynthetic process"/>
    <property type="evidence" value="ECO:0007669"/>
    <property type="project" value="TreeGrafter"/>
</dbReference>
<dbReference type="SUPFAM" id="SSF102114">
    <property type="entry name" value="Radical SAM enzymes"/>
    <property type="match status" value="1"/>
</dbReference>
<dbReference type="InterPro" id="IPR006638">
    <property type="entry name" value="Elp3/MiaA/NifB-like_rSAM"/>
</dbReference>
<proteinExistence type="predicted"/>
<dbReference type="InterPro" id="IPR058240">
    <property type="entry name" value="rSAM_sf"/>
</dbReference>
<dbReference type="GO" id="GO:0051539">
    <property type="term" value="F:4 iron, 4 sulfur cluster binding"/>
    <property type="evidence" value="ECO:0007669"/>
    <property type="project" value="TreeGrafter"/>
</dbReference>
<reference evidence="2 3" key="1">
    <citation type="submission" date="2019-05" db="EMBL/GenBank/DDBJ databases">
        <title>Arcobacter sp. nov., isolated from sea sediment.</title>
        <authorList>
            <person name="Kim W."/>
        </authorList>
    </citation>
    <scope>NUCLEOTIDE SEQUENCE [LARGE SCALE GENOMIC DNA]</scope>
    <source>
        <strain evidence="2 3">CAU 1517</strain>
    </source>
</reference>
<gene>
    <name evidence="2" type="ORF">FDK22_00350</name>
</gene>